<evidence type="ECO:0000256" key="10">
    <source>
        <dbReference type="ARBA" id="ARBA00030169"/>
    </source>
</evidence>
<comment type="catalytic activity">
    <reaction evidence="1">
        <text>4-hydroxy-4-methyl-2-oxoglutarate = 2 pyruvate</text>
        <dbReference type="Rhea" id="RHEA:22748"/>
        <dbReference type="ChEBI" id="CHEBI:15361"/>
        <dbReference type="ChEBI" id="CHEBI:58276"/>
        <dbReference type="EC" id="4.1.3.17"/>
    </reaction>
</comment>
<accession>A0ABS2SWE8</accession>
<dbReference type="InterPro" id="IPR005493">
    <property type="entry name" value="RraA/RraA-like"/>
</dbReference>
<evidence type="ECO:0000256" key="7">
    <source>
        <dbReference type="ARBA" id="ARBA00016549"/>
    </source>
</evidence>
<dbReference type="EC" id="4.1.3.17" evidence="5"/>
<dbReference type="SUPFAM" id="SSF89562">
    <property type="entry name" value="RraA-like"/>
    <property type="match status" value="1"/>
</dbReference>
<dbReference type="EC" id="4.1.1.112" evidence="6"/>
<evidence type="ECO:0000256" key="4">
    <source>
        <dbReference type="ARBA" id="ARBA00011233"/>
    </source>
</evidence>
<evidence type="ECO:0000256" key="11">
    <source>
        <dbReference type="ARBA" id="ARBA00032305"/>
    </source>
</evidence>
<dbReference type="Proteomes" id="UP001179280">
    <property type="component" value="Unassembled WGS sequence"/>
</dbReference>
<evidence type="ECO:0000256" key="9">
    <source>
        <dbReference type="ARBA" id="ARBA00029596"/>
    </source>
</evidence>
<comment type="similarity">
    <text evidence="3">Belongs to the class II aldolase/RraA-like family.</text>
</comment>
<comment type="caution">
    <text evidence="13">The sequence shown here is derived from an EMBL/GenBank/DDBJ whole genome shotgun (WGS) entry which is preliminary data.</text>
</comment>
<evidence type="ECO:0000313" key="14">
    <source>
        <dbReference type="Proteomes" id="UP001179280"/>
    </source>
</evidence>
<name>A0ABS2SWE8_9BACI</name>
<dbReference type="CDD" id="cd16841">
    <property type="entry name" value="RraA_family"/>
    <property type="match status" value="1"/>
</dbReference>
<evidence type="ECO:0000256" key="3">
    <source>
        <dbReference type="ARBA" id="ARBA00008621"/>
    </source>
</evidence>
<comment type="function">
    <text evidence="8">Catalyzes the aldol cleavage of 4-hydroxy-4-methyl-2-oxoglutarate (HMG) into 2 molecules of pyruvate. Also contains a secondary oxaloacetate (OAA) decarboxylase activity due to the common pyruvate enolate transition state formed following C-C bond cleavage in the retro-aldol and decarboxylation reactions.</text>
</comment>
<organism evidence="13 14">
    <name type="scientific">Shouchella xiaoxiensis</name>
    <dbReference type="NCBI Taxonomy" id="766895"/>
    <lineage>
        <taxon>Bacteria</taxon>
        <taxon>Bacillati</taxon>
        <taxon>Bacillota</taxon>
        <taxon>Bacilli</taxon>
        <taxon>Bacillales</taxon>
        <taxon>Bacillaceae</taxon>
        <taxon>Shouchella</taxon>
    </lineage>
</organism>
<evidence type="ECO:0000256" key="2">
    <source>
        <dbReference type="ARBA" id="ARBA00001968"/>
    </source>
</evidence>
<evidence type="ECO:0000256" key="12">
    <source>
        <dbReference type="ARBA" id="ARBA00047973"/>
    </source>
</evidence>
<proteinExistence type="inferred from homology"/>
<sequence>MIQIESAPEVLPKEWIDRAQKLSTTLLSDCIDEPVVMNEEIKPCNPNSVVVGSAVTIDVHEGDNLAVHHAIYHSSPGHVLVVSANGYRTKAVIGELMAAAAEALELNGFIIDGLIRDYHTLSQASLPVFSKGAIPEGPTKKGPGTINRVIECGNRLIQPGDFIMGDADGVIVIPREKVEETLTRAEEKRTYEENRLSEIAKGNIRPKWLT</sequence>
<dbReference type="PANTHER" id="PTHR33254:SF4">
    <property type="entry name" value="4-HYDROXY-4-METHYL-2-OXOGLUTARATE ALDOLASE 3-RELATED"/>
    <property type="match status" value="1"/>
</dbReference>
<gene>
    <name evidence="13" type="ORF">JOC54_003138</name>
</gene>
<keyword evidence="14" id="KW-1185">Reference proteome</keyword>
<dbReference type="EMBL" id="JAFBCV010000010">
    <property type="protein sequence ID" value="MBM7839858.1"/>
    <property type="molecule type" value="Genomic_DNA"/>
</dbReference>
<evidence type="ECO:0000256" key="8">
    <source>
        <dbReference type="ARBA" id="ARBA00025046"/>
    </source>
</evidence>
<dbReference type="Pfam" id="PF03737">
    <property type="entry name" value="RraA-like"/>
    <property type="match status" value="1"/>
</dbReference>
<evidence type="ECO:0000256" key="6">
    <source>
        <dbReference type="ARBA" id="ARBA00012947"/>
    </source>
</evidence>
<comment type="subunit">
    <text evidence="4">Homotrimer.</text>
</comment>
<comment type="cofactor">
    <cofactor evidence="2">
        <name>a divalent metal cation</name>
        <dbReference type="ChEBI" id="CHEBI:60240"/>
    </cofactor>
</comment>
<dbReference type="RefSeq" id="WP_204467136.1">
    <property type="nucleotide sequence ID" value="NZ_JAFBCV010000010.1"/>
</dbReference>
<evidence type="ECO:0000256" key="1">
    <source>
        <dbReference type="ARBA" id="ARBA00001342"/>
    </source>
</evidence>
<dbReference type="Gene3D" id="3.50.30.40">
    <property type="entry name" value="Ribonuclease E inhibitor RraA/RraA-like"/>
    <property type="match status" value="1"/>
</dbReference>
<dbReference type="PANTHER" id="PTHR33254">
    <property type="entry name" value="4-HYDROXY-4-METHYL-2-OXOGLUTARATE ALDOLASE 3-RELATED"/>
    <property type="match status" value="1"/>
</dbReference>
<evidence type="ECO:0000256" key="5">
    <source>
        <dbReference type="ARBA" id="ARBA00012213"/>
    </source>
</evidence>
<reference evidence="13" key="1">
    <citation type="submission" date="2021-01" db="EMBL/GenBank/DDBJ databases">
        <title>Genomic Encyclopedia of Type Strains, Phase IV (KMG-IV): sequencing the most valuable type-strain genomes for metagenomic binning, comparative biology and taxonomic classification.</title>
        <authorList>
            <person name="Goeker M."/>
        </authorList>
    </citation>
    <scope>NUCLEOTIDE SEQUENCE</scope>
    <source>
        <strain evidence="13">DSM 21943</strain>
    </source>
</reference>
<dbReference type="InterPro" id="IPR036704">
    <property type="entry name" value="RraA/RraA-like_sf"/>
</dbReference>
<protein>
    <recommendedName>
        <fullName evidence="7">Putative 4-hydroxy-4-methyl-2-oxoglutarate aldolase</fullName>
        <ecNumber evidence="6">4.1.1.112</ecNumber>
        <ecNumber evidence="5">4.1.3.17</ecNumber>
    </recommendedName>
    <alternativeName>
        <fullName evidence="11">Oxaloacetate decarboxylase</fullName>
    </alternativeName>
    <alternativeName>
        <fullName evidence="9">Regulator of ribonuclease activity homolog</fullName>
    </alternativeName>
    <alternativeName>
        <fullName evidence="10">RraA-like protein</fullName>
    </alternativeName>
</protein>
<evidence type="ECO:0000313" key="13">
    <source>
        <dbReference type="EMBL" id="MBM7839858.1"/>
    </source>
</evidence>
<comment type="catalytic activity">
    <reaction evidence="12">
        <text>oxaloacetate + H(+) = pyruvate + CO2</text>
        <dbReference type="Rhea" id="RHEA:15641"/>
        <dbReference type="ChEBI" id="CHEBI:15361"/>
        <dbReference type="ChEBI" id="CHEBI:15378"/>
        <dbReference type="ChEBI" id="CHEBI:16452"/>
        <dbReference type="ChEBI" id="CHEBI:16526"/>
        <dbReference type="EC" id="4.1.1.112"/>
    </reaction>
</comment>